<accession>A0A6J8DNV0</accession>
<gene>
    <name evidence="2" type="ORF">MCOR_42996</name>
</gene>
<organism evidence="2 3">
    <name type="scientific">Mytilus coruscus</name>
    <name type="common">Sea mussel</name>
    <dbReference type="NCBI Taxonomy" id="42192"/>
    <lineage>
        <taxon>Eukaryota</taxon>
        <taxon>Metazoa</taxon>
        <taxon>Spiralia</taxon>
        <taxon>Lophotrochozoa</taxon>
        <taxon>Mollusca</taxon>
        <taxon>Bivalvia</taxon>
        <taxon>Autobranchia</taxon>
        <taxon>Pteriomorphia</taxon>
        <taxon>Mytilida</taxon>
        <taxon>Mytiloidea</taxon>
        <taxon>Mytilidae</taxon>
        <taxon>Mytilinae</taxon>
        <taxon>Mytilus</taxon>
    </lineage>
</organism>
<keyword evidence="3" id="KW-1185">Reference proteome</keyword>
<name>A0A6J8DNV0_MYTCO</name>
<proteinExistence type="predicted"/>
<evidence type="ECO:0000313" key="2">
    <source>
        <dbReference type="EMBL" id="CAC5409746.1"/>
    </source>
</evidence>
<dbReference type="EMBL" id="CACVKT020007647">
    <property type="protein sequence ID" value="CAC5409746.1"/>
    <property type="molecule type" value="Genomic_DNA"/>
</dbReference>
<evidence type="ECO:0000313" key="3">
    <source>
        <dbReference type="Proteomes" id="UP000507470"/>
    </source>
</evidence>
<evidence type="ECO:0000256" key="1">
    <source>
        <dbReference type="SAM" id="MobiDB-lite"/>
    </source>
</evidence>
<feature type="region of interest" description="Disordered" evidence="1">
    <location>
        <begin position="153"/>
        <end position="182"/>
    </location>
</feature>
<dbReference type="Proteomes" id="UP000507470">
    <property type="component" value="Unassembled WGS sequence"/>
</dbReference>
<protein>
    <submittedName>
        <fullName evidence="2">Uncharacterized protein</fullName>
    </submittedName>
</protein>
<sequence>MRSMHNEIQQTCFKNGINIECSNFDGQWLRLATRDEHDKPLTLLQLQRDTWEEAKKANRDQILTIFSKALLAPAIENDLLLHKTTGSLSVSCPLYKKLIDALEKKKGNQADKLTYDSDAVDSPGTDQLACLPDEALDLLIGDDNADMITALTHEDQTHPNEQTPEETIANPTEDEVMVQRTN</sequence>
<reference evidence="2 3" key="1">
    <citation type="submission" date="2020-06" db="EMBL/GenBank/DDBJ databases">
        <authorList>
            <person name="Li R."/>
            <person name="Bekaert M."/>
        </authorList>
    </citation>
    <scope>NUCLEOTIDE SEQUENCE [LARGE SCALE GENOMIC DNA]</scope>
    <source>
        <strain evidence="3">wild</strain>
    </source>
</reference>
<dbReference type="AlphaFoldDB" id="A0A6J8DNV0"/>
<dbReference type="OrthoDB" id="10542584at2759"/>